<dbReference type="GeneTree" id="ENSGT00940000171246"/>
<evidence type="ECO:0000313" key="2">
    <source>
        <dbReference type="Proteomes" id="UP000694392"/>
    </source>
</evidence>
<dbReference type="InterPro" id="IPR052815">
    <property type="entry name" value="PDCD2-like_regulator"/>
</dbReference>
<reference evidence="1" key="1">
    <citation type="submission" date="2025-08" db="UniProtKB">
        <authorList>
            <consortium name="Ensembl"/>
        </authorList>
    </citation>
    <scope>IDENTIFICATION</scope>
</reference>
<organism evidence="1 2">
    <name type="scientific">Sphenodon punctatus</name>
    <name type="common">Tuatara</name>
    <name type="synonym">Hatteria punctata</name>
    <dbReference type="NCBI Taxonomy" id="8508"/>
    <lineage>
        <taxon>Eukaryota</taxon>
        <taxon>Metazoa</taxon>
        <taxon>Chordata</taxon>
        <taxon>Craniata</taxon>
        <taxon>Vertebrata</taxon>
        <taxon>Euteleostomi</taxon>
        <taxon>Lepidosauria</taxon>
        <taxon>Sphenodontia</taxon>
        <taxon>Sphenodontidae</taxon>
        <taxon>Sphenodon</taxon>
    </lineage>
</organism>
<dbReference type="PANTHER" id="PTHR46421">
    <property type="entry name" value="PROGRAMMED CELL DEATH PROTEIN 2-LIKE"/>
    <property type="match status" value="1"/>
</dbReference>
<protein>
    <recommendedName>
        <fullName evidence="3">Programmed cell death protein 2 C-terminal domain-containing protein</fullName>
    </recommendedName>
</protein>
<dbReference type="PANTHER" id="PTHR46421:SF1">
    <property type="entry name" value="PROGRAMMED CELL DEATH PROTEIN 2-LIKE"/>
    <property type="match status" value="1"/>
</dbReference>
<dbReference type="Ensembl" id="ENSSPUT00000012338.1">
    <property type="protein sequence ID" value="ENSSPUP00000011562.1"/>
    <property type="gene ID" value="ENSSPUG00000008885.1"/>
</dbReference>
<dbReference type="Proteomes" id="UP000694392">
    <property type="component" value="Unplaced"/>
</dbReference>
<evidence type="ECO:0000313" key="1">
    <source>
        <dbReference type="Ensembl" id="ENSSPUP00000011562.1"/>
    </source>
</evidence>
<dbReference type="AlphaFoldDB" id="A0A8D0GXL6"/>
<sequence>MPALVNLSVEFGTVMIYTCEKSCWPDIQHPMEEFLFIQEDPDQQLFN</sequence>
<accession>A0A8D0GXL6</accession>
<proteinExistence type="predicted"/>
<keyword evidence="2" id="KW-1185">Reference proteome</keyword>
<reference evidence="1" key="2">
    <citation type="submission" date="2025-09" db="UniProtKB">
        <authorList>
            <consortium name="Ensembl"/>
        </authorList>
    </citation>
    <scope>IDENTIFICATION</scope>
</reference>
<dbReference type="GO" id="GO:0006915">
    <property type="term" value="P:apoptotic process"/>
    <property type="evidence" value="ECO:0007669"/>
    <property type="project" value="TreeGrafter"/>
</dbReference>
<name>A0A8D0GXL6_SPHPU</name>
<evidence type="ECO:0008006" key="3">
    <source>
        <dbReference type="Google" id="ProtNLM"/>
    </source>
</evidence>